<dbReference type="Pfam" id="PF00239">
    <property type="entry name" value="Resolvase"/>
    <property type="match status" value="1"/>
</dbReference>
<organism evidence="5 6">
    <name type="scientific">Proteobacteria bacterium 228</name>
    <dbReference type="NCBI Taxonomy" id="2083153"/>
    <lineage>
        <taxon>Bacteria</taxon>
        <taxon>Pseudomonadati</taxon>
        <taxon>Pseudomonadota</taxon>
    </lineage>
</organism>
<dbReference type="InterPro" id="IPR036162">
    <property type="entry name" value="Resolvase-like_N_sf"/>
</dbReference>
<evidence type="ECO:0000256" key="3">
    <source>
        <dbReference type="SAM" id="Coils"/>
    </source>
</evidence>
<proteinExistence type="predicted"/>
<reference evidence="5 6" key="1">
    <citation type="submission" date="2018-02" db="EMBL/GenBank/DDBJ databases">
        <title>novel marine gammaproteobacteria from coastal saline agro ecosystem.</title>
        <authorList>
            <person name="Krishnan R."/>
            <person name="Ramesh Kumar N."/>
        </authorList>
    </citation>
    <scope>NUCLEOTIDE SEQUENCE [LARGE SCALE GENOMIC DNA]</scope>
    <source>
        <strain evidence="5 6">228</strain>
    </source>
</reference>
<evidence type="ECO:0000256" key="2">
    <source>
        <dbReference type="ARBA" id="ARBA00023172"/>
    </source>
</evidence>
<name>A0A2S5KQ29_9PROT</name>
<gene>
    <name evidence="5" type="ORF">C4K68_13920</name>
</gene>
<dbReference type="CDD" id="cd00338">
    <property type="entry name" value="Ser_Recombinase"/>
    <property type="match status" value="1"/>
</dbReference>
<accession>A0A2S5KQ29</accession>
<dbReference type="EMBL" id="PRLP01000042">
    <property type="protein sequence ID" value="PPC76755.1"/>
    <property type="molecule type" value="Genomic_DNA"/>
</dbReference>
<feature type="coiled-coil region" evidence="3">
    <location>
        <begin position="379"/>
        <end position="442"/>
    </location>
</feature>
<protein>
    <submittedName>
        <fullName evidence="5">Recombinase family protein</fullName>
    </submittedName>
</protein>
<evidence type="ECO:0000313" key="5">
    <source>
        <dbReference type="EMBL" id="PPC76755.1"/>
    </source>
</evidence>
<dbReference type="Pfam" id="PF07508">
    <property type="entry name" value="Recombinase"/>
    <property type="match status" value="1"/>
</dbReference>
<evidence type="ECO:0000313" key="6">
    <source>
        <dbReference type="Proteomes" id="UP000238196"/>
    </source>
</evidence>
<dbReference type="SMART" id="SM00857">
    <property type="entry name" value="Resolvase"/>
    <property type="match status" value="1"/>
</dbReference>
<dbReference type="PANTHER" id="PTHR30461">
    <property type="entry name" value="DNA-INVERTASE FROM LAMBDOID PROPHAGE"/>
    <property type="match status" value="1"/>
</dbReference>
<dbReference type="Proteomes" id="UP000238196">
    <property type="component" value="Unassembled WGS sequence"/>
</dbReference>
<dbReference type="Gene3D" id="3.40.50.1390">
    <property type="entry name" value="Resolvase, N-terminal catalytic domain"/>
    <property type="match status" value="1"/>
</dbReference>
<feature type="domain" description="Resolvase/invertase-type recombinase catalytic" evidence="4">
    <location>
        <begin position="3"/>
        <end position="162"/>
    </location>
</feature>
<keyword evidence="3" id="KW-0175">Coiled coil</keyword>
<dbReference type="SUPFAM" id="SSF53041">
    <property type="entry name" value="Resolvase-like"/>
    <property type="match status" value="1"/>
</dbReference>
<dbReference type="Gene3D" id="3.90.1750.20">
    <property type="entry name" value="Putative Large Serine Recombinase, Chain B, Domain 2"/>
    <property type="match status" value="1"/>
</dbReference>
<keyword evidence="2" id="KW-0233">DNA recombination</keyword>
<dbReference type="GO" id="GO:0003677">
    <property type="term" value="F:DNA binding"/>
    <property type="evidence" value="ECO:0007669"/>
    <property type="project" value="UniProtKB-KW"/>
</dbReference>
<dbReference type="InterPro" id="IPR011109">
    <property type="entry name" value="DNA_bind_recombinase_dom"/>
</dbReference>
<dbReference type="InterPro" id="IPR038109">
    <property type="entry name" value="DNA_bind_recomb_sf"/>
</dbReference>
<keyword evidence="1" id="KW-0238">DNA-binding</keyword>
<dbReference type="OrthoDB" id="9791494at2"/>
<dbReference type="PANTHER" id="PTHR30461:SF2">
    <property type="entry name" value="SERINE RECOMBINASE PINE-RELATED"/>
    <property type="match status" value="1"/>
</dbReference>
<sequence length="529" mass="58797">MRVYSYIRFSSPAQAAGTSVDRQLGYARDWAGKHGLELDTTLSLRDEGLSAYHQKHVKQGALGVFLEAVNNGQVPEGSVLIVEGLDRLSRAKPLQAQAQLAGIINAGIRVVTASDGKEYSSASLAAQPMDLLYALLVMIRANEESETKSRRVKSALARNCEKWLAGQRGQRLRAGHDPSWVTWSDSAQQFVFVPERVAAVRYVVKRHLDGAGQKRIVDEMNERGLELYEGPYMSKQLGRMLKMPALVGTKVVKVQGGEYVLPGYYPAVLTEQEFAAIQAAGKVQGRRQGKGVPGILTGQQLTYCNYCSRLMNGQLNYGKMKDSGRVPAGCRRMMCSSYISSTPCEHSSTVSVVPFERAVVEWCSDSMNLLSMVADDSRSNEIREQLTHAQLKRHSLQEQQQKMADLLLEDGGSTPGVILQRLRKLEEDEGELKRAIEKMQHDLAALAAAEKPEQGELWAELKEAAIDDLNYDARLKIKQMVKNTFREIRVSHKGIPAEDASPMILQLIGHSGKSQRILIDKETWNWREG</sequence>
<comment type="caution">
    <text evidence="5">The sequence shown here is derived from an EMBL/GenBank/DDBJ whole genome shotgun (WGS) entry which is preliminary data.</text>
</comment>
<evidence type="ECO:0000256" key="1">
    <source>
        <dbReference type="ARBA" id="ARBA00023125"/>
    </source>
</evidence>
<dbReference type="InterPro" id="IPR006119">
    <property type="entry name" value="Resolv_N"/>
</dbReference>
<evidence type="ECO:0000259" key="4">
    <source>
        <dbReference type="SMART" id="SM00857"/>
    </source>
</evidence>
<dbReference type="AlphaFoldDB" id="A0A2S5KQ29"/>
<dbReference type="GO" id="GO:0000150">
    <property type="term" value="F:DNA strand exchange activity"/>
    <property type="evidence" value="ECO:0007669"/>
    <property type="project" value="InterPro"/>
</dbReference>
<dbReference type="InterPro" id="IPR050639">
    <property type="entry name" value="SSR_resolvase"/>
</dbReference>